<gene>
    <name evidence="1" type="ORF">MANT1106_LOCUS20175</name>
</gene>
<evidence type="ECO:0000313" key="1">
    <source>
        <dbReference type="EMBL" id="CAD8720963.1"/>
    </source>
</evidence>
<dbReference type="EMBL" id="HBFC01033902">
    <property type="protein sequence ID" value="CAD8720963.1"/>
    <property type="molecule type" value="Transcribed_RNA"/>
</dbReference>
<name>A0A7S0XGH2_9CHLO</name>
<sequence length="152" mass="16898">MASDGDVMKEARTCFARSDFSVDKTFLVYISVDSILSGPPCSGLNIRVFESFITTINSNVMKTLTADEFAAEIVRRRKGQDAVYVRLTGLRGAAHLNGREGFLEGPDPTNSERFTVQLEAATVSVKSDNYELVRRPKLFDAEYGDEILGYRD</sequence>
<protein>
    <submittedName>
        <fullName evidence="1">Uncharacterized protein</fullName>
    </submittedName>
</protein>
<accession>A0A7S0XGH2</accession>
<proteinExistence type="predicted"/>
<organism evidence="1">
    <name type="scientific">Mantoniella antarctica</name>
    <dbReference type="NCBI Taxonomy" id="81844"/>
    <lineage>
        <taxon>Eukaryota</taxon>
        <taxon>Viridiplantae</taxon>
        <taxon>Chlorophyta</taxon>
        <taxon>Mamiellophyceae</taxon>
        <taxon>Mamiellales</taxon>
        <taxon>Mamiellaceae</taxon>
        <taxon>Mantoniella</taxon>
    </lineage>
</organism>
<reference evidence="1" key="1">
    <citation type="submission" date="2021-01" db="EMBL/GenBank/DDBJ databases">
        <authorList>
            <person name="Corre E."/>
            <person name="Pelletier E."/>
            <person name="Niang G."/>
            <person name="Scheremetjew M."/>
            <person name="Finn R."/>
            <person name="Kale V."/>
            <person name="Holt S."/>
            <person name="Cochrane G."/>
            <person name="Meng A."/>
            <person name="Brown T."/>
            <person name="Cohen L."/>
        </authorList>
    </citation>
    <scope>NUCLEOTIDE SEQUENCE</scope>
    <source>
        <strain evidence="1">SL-175</strain>
    </source>
</reference>
<dbReference type="AlphaFoldDB" id="A0A7S0XGH2"/>